<keyword evidence="3" id="KW-1185">Reference proteome</keyword>
<protein>
    <submittedName>
        <fullName evidence="2">Glyoxalase</fullName>
    </submittedName>
</protein>
<dbReference type="SUPFAM" id="SSF54593">
    <property type="entry name" value="Glyoxalase/Bleomycin resistance protein/Dihydroxybiphenyl dioxygenase"/>
    <property type="match status" value="1"/>
</dbReference>
<gene>
    <name evidence="2" type="ORF">E6C70_13005</name>
</gene>
<accession>A0A4S4FPZ0</accession>
<dbReference type="InterPro" id="IPR037523">
    <property type="entry name" value="VOC_core"/>
</dbReference>
<dbReference type="Proteomes" id="UP000307380">
    <property type="component" value="Unassembled WGS sequence"/>
</dbReference>
<evidence type="ECO:0000313" key="2">
    <source>
        <dbReference type="EMBL" id="THG32653.1"/>
    </source>
</evidence>
<proteinExistence type="predicted"/>
<name>A0A4S4FPZ0_9MICO</name>
<dbReference type="Pfam" id="PF00903">
    <property type="entry name" value="Glyoxalase"/>
    <property type="match status" value="1"/>
</dbReference>
<dbReference type="EMBL" id="SSSN01000009">
    <property type="protein sequence ID" value="THG32653.1"/>
    <property type="molecule type" value="Genomic_DNA"/>
</dbReference>
<dbReference type="InterPro" id="IPR029068">
    <property type="entry name" value="Glyas_Bleomycin-R_OHBP_Dase"/>
</dbReference>
<dbReference type="RefSeq" id="WP_136424956.1">
    <property type="nucleotide sequence ID" value="NZ_SSSN01000009.1"/>
</dbReference>
<feature type="domain" description="VOC" evidence="1">
    <location>
        <begin position="9"/>
        <end position="119"/>
    </location>
</feature>
<dbReference type="AlphaFoldDB" id="A0A4S4FPZ0"/>
<dbReference type="InterPro" id="IPR004360">
    <property type="entry name" value="Glyas_Fos-R_dOase_dom"/>
</dbReference>
<dbReference type="PROSITE" id="PS51819">
    <property type="entry name" value="VOC"/>
    <property type="match status" value="1"/>
</dbReference>
<reference evidence="2 3" key="1">
    <citation type="submission" date="2019-04" db="EMBL/GenBank/DDBJ databases">
        <authorList>
            <person name="Jiang L."/>
        </authorList>
    </citation>
    <scope>NUCLEOTIDE SEQUENCE [LARGE SCALE GENOMIC DNA]</scope>
    <source>
        <strain evidence="2 3">YIM 131861</strain>
    </source>
</reference>
<evidence type="ECO:0000259" key="1">
    <source>
        <dbReference type="PROSITE" id="PS51819"/>
    </source>
</evidence>
<dbReference type="Gene3D" id="3.10.180.10">
    <property type="entry name" value="2,3-Dihydroxybiphenyl 1,2-Dioxygenase, domain 1"/>
    <property type="match status" value="1"/>
</dbReference>
<dbReference type="OrthoDB" id="9798201at2"/>
<comment type="caution">
    <text evidence="2">The sequence shown here is derived from an EMBL/GenBank/DDBJ whole genome shotgun (WGS) entry which is preliminary data.</text>
</comment>
<sequence length="119" mass="13353">MPSQHPDPSVLRLIVSVSVLEPAIHFYRDVLGLELRDRRGEFAWLVTRDNVEVMLHERSTTPSDTSVAVGFAVDDLSAIVEAWKTEGGIVVDEPMWRPWGETMAVIRDVDGHLVCLSTR</sequence>
<evidence type="ECO:0000313" key="3">
    <source>
        <dbReference type="Proteomes" id="UP000307380"/>
    </source>
</evidence>
<organism evidence="2 3">
    <name type="scientific">Orlajensenia flava</name>
    <dbReference type="NCBI Taxonomy" id="2565934"/>
    <lineage>
        <taxon>Bacteria</taxon>
        <taxon>Bacillati</taxon>
        <taxon>Actinomycetota</taxon>
        <taxon>Actinomycetes</taxon>
        <taxon>Micrococcales</taxon>
        <taxon>Microbacteriaceae</taxon>
        <taxon>Orlajensenia</taxon>
    </lineage>
</organism>